<evidence type="ECO:0000256" key="3">
    <source>
        <dbReference type="ARBA" id="ARBA00022729"/>
    </source>
</evidence>
<evidence type="ECO:0000256" key="1">
    <source>
        <dbReference type="ARBA" id="ARBA00009175"/>
    </source>
</evidence>
<comment type="caution">
    <text evidence="4">The sequence shown here is derived from an EMBL/GenBank/DDBJ whole genome shotgun (WGS) entry which is preliminary data.</text>
</comment>
<dbReference type="Pfam" id="PF13531">
    <property type="entry name" value="SBP_bac_11"/>
    <property type="match status" value="1"/>
</dbReference>
<dbReference type="InterPro" id="IPR050682">
    <property type="entry name" value="ModA/WtpA"/>
</dbReference>
<dbReference type="InterPro" id="IPR005950">
    <property type="entry name" value="ModA"/>
</dbReference>
<evidence type="ECO:0000313" key="4">
    <source>
        <dbReference type="EMBL" id="MEO1782978.1"/>
    </source>
</evidence>
<reference evidence="4 5" key="2">
    <citation type="submission" date="2024-02" db="EMBL/GenBank/DDBJ databases">
        <title>The Genome Sequence of Enterococcus diestrammenae JM9A.</title>
        <authorList>
            <person name="Earl A."/>
            <person name="Manson A."/>
            <person name="Gilmore M."/>
            <person name="Sanders J."/>
            <person name="Shea T."/>
            <person name="Howe W."/>
            <person name="Livny J."/>
            <person name="Cuomo C."/>
            <person name="Neafsey D."/>
            <person name="Birren B."/>
        </authorList>
    </citation>
    <scope>NUCLEOTIDE SEQUENCE [LARGE SCALE GENOMIC DNA]</scope>
    <source>
        <strain evidence="4 5">JM9A</strain>
    </source>
</reference>
<reference evidence="5" key="1">
    <citation type="submission" date="2016-06" db="EMBL/GenBank/DDBJ databases">
        <title>Four novel species of enterococci isolated from chicken manure.</title>
        <authorList>
            <person name="Van Tyne D."/>
        </authorList>
    </citation>
    <scope>NUCLEOTIDE SEQUENCE [LARGE SCALE GENOMIC DNA]</scope>
    <source>
        <strain evidence="5">JM9A</strain>
    </source>
</reference>
<dbReference type="PIRSF" id="PIRSF004846">
    <property type="entry name" value="ModA"/>
    <property type="match status" value="1"/>
</dbReference>
<dbReference type="SUPFAM" id="SSF53850">
    <property type="entry name" value="Periplasmic binding protein-like II"/>
    <property type="match status" value="1"/>
</dbReference>
<organism evidence="4 5">
    <name type="scientific">Enterococcus diestrammenae</name>
    <dbReference type="NCBI Taxonomy" id="1155073"/>
    <lineage>
        <taxon>Bacteria</taxon>
        <taxon>Bacillati</taxon>
        <taxon>Bacillota</taxon>
        <taxon>Bacilli</taxon>
        <taxon>Lactobacillales</taxon>
        <taxon>Enterococcaceae</taxon>
        <taxon>Enterococcus</taxon>
    </lineage>
</organism>
<evidence type="ECO:0000256" key="2">
    <source>
        <dbReference type="ARBA" id="ARBA00022723"/>
    </source>
</evidence>
<accession>A0ABV0F7N7</accession>
<dbReference type="Gene3D" id="3.40.190.10">
    <property type="entry name" value="Periplasmic binding protein-like II"/>
    <property type="match status" value="2"/>
</dbReference>
<keyword evidence="5" id="KW-1185">Reference proteome</keyword>
<protein>
    <submittedName>
        <fullName evidence="4">Molybdate ABC transporter, periplasmic molybdate-binding protein</fullName>
    </submittedName>
</protein>
<sequence length="276" mass="29685">MYLGESNLKYLSKLLLVLTLLLGISGCSDTEGAQRTAKTIKPKTTLKIAAASSLEYAFQEKLIPMYEKAHPTINVEGTYDSSGKLQTQIEAGMEADLFFSAATKQMDALTAEDLVDKTTVENILENKVVLITPQDNPANLESFTDITKATSIAIGDPESVPAGQYAQAILEKLNLWGSLANRFSLGTNVTEVLHWVAAGSAEAGLVYETDAKTTDQVTVIDEAPAASLSEPILYPAAVVKTSQHPQATKDFLAFLQSDKAAAIFREYGFTPLASTK</sequence>
<dbReference type="PANTHER" id="PTHR30632:SF0">
    <property type="entry name" value="SULFATE-BINDING PROTEIN"/>
    <property type="match status" value="1"/>
</dbReference>
<name>A0ABV0F7N7_9ENTE</name>
<keyword evidence="2" id="KW-0479">Metal-binding</keyword>
<dbReference type="PANTHER" id="PTHR30632">
    <property type="entry name" value="MOLYBDATE-BINDING PERIPLASMIC PROTEIN"/>
    <property type="match status" value="1"/>
</dbReference>
<dbReference type="Proteomes" id="UP001429357">
    <property type="component" value="Unassembled WGS sequence"/>
</dbReference>
<dbReference type="NCBIfam" id="TIGR01256">
    <property type="entry name" value="modA"/>
    <property type="match status" value="1"/>
</dbReference>
<comment type="similarity">
    <text evidence="1">Belongs to the bacterial solute-binding protein ModA family.</text>
</comment>
<gene>
    <name evidence="4" type="ORF">BAU18_002595</name>
</gene>
<keyword evidence="3" id="KW-0732">Signal</keyword>
<proteinExistence type="inferred from homology"/>
<evidence type="ECO:0000313" key="5">
    <source>
        <dbReference type="Proteomes" id="UP001429357"/>
    </source>
</evidence>
<dbReference type="EMBL" id="MAEI02000001">
    <property type="protein sequence ID" value="MEO1782978.1"/>
    <property type="molecule type" value="Genomic_DNA"/>
</dbReference>